<reference evidence="1 2" key="1">
    <citation type="submission" date="2018-10" db="EMBL/GenBank/DDBJ databases">
        <title>Phylogenomics of Brevibacillus.</title>
        <authorList>
            <person name="Dunlap C."/>
        </authorList>
    </citation>
    <scope>NUCLEOTIDE SEQUENCE [LARGE SCALE GENOMIC DNA]</scope>
    <source>
        <strain evidence="1 2">JCM 15085</strain>
    </source>
</reference>
<name>A0A3M8DDP0_9BACL</name>
<dbReference type="Pfam" id="PF06089">
    <property type="entry name" value="Asparaginase_II"/>
    <property type="match status" value="1"/>
</dbReference>
<dbReference type="Proteomes" id="UP000281915">
    <property type="component" value="Unassembled WGS sequence"/>
</dbReference>
<protein>
    <submittedName>
        <fullName evidence="1">Asparaginase</fullName>
    </submittedName>
</protein>
<dbReference type="RefSeq" id="WP_122911651.1">
    <property type="nucleotide sequence ID" value="NZ_RHHT01000002.1"/>
</dbReference>
<accession>A0A3M8DDP0</accession>
<organism evidence="1 2">
    <name type="scientific">Brevibacillus panacihumi</name>
    <dbReference type="NCBI Taxonomy" id="497735"/>
    <lineage>
        <taxon>Bacteria</taxon>
        <taxon>Bacillati</taxon>
        <taxon>Bacillota</taxon>
        <taxon>Bacilli</taxon>
        <taxon>Bacillales</taxon>
        <taxon>Paenibacillaceae</taxon>
        <taxon>Brevibacillus</taxon>
    </lineage>
</organism>
<dbReference type="InterPro" id="IPR010349">
    <property type="entry name" value="Asparaginase_II"/>
</dbReference>
<comment type="caution">
    <text evidence="1">The sequence shown here is derived from an EMBL/GenBank/DDBJ whole genome shotgun (WGS) entry which is preliminary data.</text>
</comment>
<dbReference type="PANTHER" id="PTHR42110:SF1">
    <property type="entry name" value="L-ASPARAGINASE, PUTATIVE (AFU_ORTHOLOGUE AFUA_3G11890)-RELATED"/>
    <property type="match status" value="1"/>
</dbReference>
<evidence type="ECO:0000313" key="2">
    <source>
        <dbReference type="Proteomes" id="UP000281915"/>
    </source>
</evidence>
<sequence length="340" mass="37076">MNVVANVYRGDQMESSHLGHIAVVDQHGNLLYSYGDPDRLTFARSSMKPLQAIPIIETGTADRYQLEPADLSLCCASHSGEPRHRTRAMSMLERAGQPEATLQCGTHVPRHEESYKELIRAGKSLTPVYSNCSGKHAGMIATATHMGEDVASYHLPEHPVQQRILDVVADITGYPREKITLGIDGCGVPVHRLPLVNYAWAFAKLAKPEVIDNPVRQHAARRIVEAMVAHPEMVGGESRYCTDLMNAFGGRIFGKAGAESVYCLGDRERGIGIAVKIEDGGARAIYPVVNEVLRQLGIGVDGALKTLHAYTNPPITNMSGSVVGRVETTFQLLQENRSIC</sequence>
<proteinExistence type="predicted"/>
<dbReference type="EMBL" id="RHHT01000002">
    <property type="protein sequence ID" value="RNB86144.1"/>
    <property type="molecule type" value="Genomic_DNA"/>
</dbReference>
<evidence type="ECO:0000313" key="1">
    <source>
        <dbReference type="EMBL" id="RNB86144.1"/>
    </source>
</evidence>
<dbReference type="PANTHER" id="PTHR42110">
    <property type="entry name" value="L-ASPARAGINASE, PUTATIVE (AFU_ORTHOLOGUE AFUA_3G11890)-RELATED"/>
    <property type="match status" value="1"/>
</dbReference>
<dbReference type="AlphaFoldDB" id="A0A3M8DDP0"/>
<gene>
    <name evidence="1" type="ORF">EDM58_00925</name>
</gene>